<protein>
    <submittedName>
        <fullName evidence="2">Ligand of ATE1</fullName>
    </submittedName>
</protein>
<feature type="region of interest" description="Disordered" evidence="1">
    <location>
        <begin position="1"/>
        <end position="128"/>
    </location>
</feature>
<dbReference type="Proteomes" id="UP000664940">
    <property type="component" value="Unassembled WGS sequence"/>
</dbReference>
<dbReference type="InterPro" id="IPR038794">
    <property type="entry name" value="LIAT1"/>
</dbReference>
<name>A0A833ZHM5_9CHIR</name>
<feature type="region of interest" description="Disordered" evidence="1">
    <location>
        <begin position="200"/>
        <end position="223"/>
    </location>
</feature>
<evidence type="ECO:0000313" key="2">
    <source>
        <dbReference type="EMBL" id="KAF6092552.1"/>
    </source>
</evidence>
<evidence type="ECO:0000313" key="3">
    <source>
        <dbReference type="Proteomes" id="UP000664940"/>
    </source>
</evidence>
<dbReference type="AlphaFoldDB" id="A0A833ZHM5"/>
<gene>
    <name evidence="2" type="ORF">HJG60_001711</name>
</gene>
<feature type="compositionally biased region" description="Polar residues" evidence="1">
    <location>
        <begin position="84"/>
        <end position="98"/>
    </location>
</feature>
<accession>A0A833ZHM5</accession>
<organism evidence="2 3">
    <name type="scientific">Phyllostomus discolor</name>
    <name type="common">pale spear-nosed bat</name>
    <dbReference type="NCBI Taxonomy" id="89673"/>
    <lineage>
        <taxon>Eukaryota</taxon>
        <taxon>Metazoa</taxon>
        <taxon>Chordata</taxon>
        <taxon>Craniata</taxon>
        <taxon>Vertebrata</taxon>
        <taxon>Euteleostomi</taxon>
        <taxon>Mammalia</taxon>
        <taxon>Eutheria</taxon>
        <taxon>Laurasiatheria</taxon>
        <taxon>Chiroptera</taxon>
        <taxon>Yangochiroptera</taxon>
        <taxon>Phyllostomidae</taxon>
        <taxon>Phyllostominae</taxon>
        <taxon>Phyllostomus</taxon>
    </lineage>
</organism>
<feature type="compositionally biased region" description="Basic residues" evidence="1">
    <location>
        <begin position="47"/>
        <end position="57"/>
    </location>
</feature>
<comment type="caution">
    <text evidence="2">The sequence shown here is derived from an EMBL/GenBank/DDBJ whole genome shotgun (WGS) entry which is preliminary data.</text>
</comment>
<dbReference type="PANTHER" id="PTHR36474:SF1">
    <property type="entry name" value="PROTEIN LIAT1"/>
    <property type="match status" value="1"/>
</dbReference>
<reference evidence="2 3" key="1">
    <citation type="journal article" date="2020" name="Nature">
        <title>Six reference-quality genomes reveal evolution of bat adaptations.</title>
        <authorList>
            <person name="Jebb D."/>
            <person name="Huang Z."/>
            <person name="Pippel M."/>
            <person name="Hughes G.M."/>
            <person name="Lavrichenko K."/>
            <person name="Devanna P."/>
            <person name="Winkler S."/>
            <person name="Jermiin L.S."/>
            <person name="Skirmuntt E.C."/>
            <person name="Katzourakis A."/>
            <person name="Burkitt-Gray L."/>
            <person name="Ray D.A."/>
            <person name="Sullivan K.A.M."/>
            <person name="Roscito J.G."/>
            <person name="Kirilenko B.M."/>
            <person name="Davalos L.M."/>
            <person name="Corthals A.P."/>
            <person name="Power M.L."/>
            <person name="Jones G."/>
            <person name="Ransome R.D."/>
            <person name="Dechmann D.K.N."/>
            <person name="Locatelli A.G."/>
            <person name="Puechmaille S.J."/>
            <person name="Fedrigo O."/>
            <person name="Jarvis E.D."/>
            <person name="Hiller M."/>
            <person name="Vernes S.C."/>
            <person name="Myers E.W."/>
            <person name="Teeling E.C."/>
        </authorList>
    </citation>
    <scope>NUCLEOTIDE SEQUENCE [LARGE SCALE GENOMIC DNA]</scope>
    <source>
        <strain evidence="2">Bat1K_MPI-CBG_1</strain>
    </source>
</reference>
<feature type="compositionally biased region" description="Basic and acidic residues" evidence="1">
    <location>
        <begin position="107"/>
        <end position="123"/>
    </location>
</feature>
<proteinExistence type="predicted"/>
<sequence>MDHFGGAVASGYREGAEDREEELEGCKAGTKGSKLPPICSASEPNKRKVKKKKKKKKTEGSGKGDGSLDWEQRVTGSGTGTCLDKQQSRSLKTQQLSPSLHAVLNPSKHDGPRQEHRQDKEQSKLTPSFFPSVSLPYLAEIEETLSSQINESLRWDGILADPEAEKERIRIYKQNRRKRYRILALKSFHSDPCAQETPENLAWLSDQNGGGRSGQPSVKAGCPSPCFEGNFTPKLPHRDLATALPE</sequence>
<evidence type="ECO:0000256" key="1">
    <source>
        <dbReference type="SAM" id="MobiDB-lite"/>
    </source>
</evidence>
<dbReference type="PANTHER" id="PTHR36474">
    <property type="entry name" value="PROTEIN LIAT1"/>
    <property type="match status" value="1"/>
</dbReference>
<dbReference type="EMBL" id="JABVXQ010000008">
    <property type="protein sequence ID" value="KAF6092552.1"/>
    <property type="molecule type" value="Genomic_DNA"/>
</dbReference>